<dbReference type="EMBL" id="JSUH01000005">
    <property type="protein sequence ID" value="KHD97843.1"/>
    <property type="molecule type" value="Genomic_DNA"/>
</dbReference>
<dbReference type="AlphaFoldDB" id="A0A0A6VUG6"/>
<protein>
    <recommendedName>
        <fullName evidence="3">DUF4926 domain-containing protein</fullName>
    </recommendedName>
</protein>
<dbReference type="OrthoDB" id="4953926at2"/>
<reference evidence="1 2" key="1">
    <citation type="journal article" date="2003" name="Int. J. Syst. Evol. Microbiol.">
        <title>Kocuria polaris sp. nov., an orange-pigmented psychrophilic bacterium isolated from an Antarctic cyanobacterial mat sample.</title>
        <authorList>
            <person name="Reddy G.S."/>
            <person name="Prakash J.S."/>
            <person name="Prabahar V."/>
            <person name="Matsumoto G.I."/>
            <person name="Stackebrandt E."/>
            <person name="Shivaji S."/>
        </authorList>
    </citation>
    <scope>NUCLEOTIDE SEQUENCE [LARGE SCALE GENOMIC DNA]</scope>
    <source>
        <strain evidence="1 2">CMS 76or</strain>
    </source>
</reference>
<keyword evidence="2" id="KW-1185">Reference proteome</keyword>
<sequence>MTAAEKWMTDLSQIQPGDRLEIWDEFYESCVGTVGQVSHPLGVLWVLEAGTGVRRLFSFEDCRLRPAPLALAA</sequence>
<dbReference type="GeneID" id="64345893"/>
<name>A0A0A6VUG6_KOCRO</name>
<evidence type="ECO:0000313" key="1">
    <source>
        <dbReference type="EMBL" id="KHD97843.1"/>
    </source>
</evidence>
<accession>A0A0A6VUG6</accession>
<organism evidence="1 2">
    <name type="scientific">Kocuria rosea subsp. polaris</name>
    <dbReference type="NCBI Taxonomy" id="136273"/>
    <lineage>
        <taxon>Bacteria</taxon>
        <taxon>Bacillati</taxon>
        <taxon>Actinomycetota</taxon>
        <taxon>Actinomycetes</taxon>
        <taxon>Micrococcales</taxon>
        <taxon>Micrococcaceae</taxon>
        <taxon>Kocuria</taxon>
    </lineage>
</organism>
<gene>
    <name evidence="1" type="ORF">GY22_06915</name>
</gene>
<evidence type="ECO:0008006" key="3">
    <source>
        <dbReference type="Google" id="ProtNLM"/>
    </source>
</evidence>
<proteinExistence type="predicted"/>
<dbReference type="RefSeq" id="WP_035925329.1">
    <property type="nucleotide sequence ID" value="NZ_JSUH01000005.1"/>
</dbReference>
<evidence type="ECO:0000313" key="2">
    <source>
        <dbReference type="Proteomes" id="UP000030466"/>
    </source>
</evidence>
<dbReference type="Proteomes" id="UP000030466">
    <property type="component" value="Unassembled WGS sequence"/>
</dbReference>
<comment type="caution">
    <text evidence="1">The sequence shown here is derived from an EMBL/GenBank/DDBJ whole genome shotgun (WGS) entry which is preliminary data.</text>
</comment>